<dbReference type="Proteomes" id="UP001247754">
    <property type="component" value="Unassembled WGS sequence"/>
</dbReference>
<feature type="transmembrane region" description="Helical" evidence="3">
    <location>
        <begin position="83"/>
        <end position="106"/>
    </location>
</feature>
<protein>
    <recommendedName>
        <fullName evidence="6">Inner membrane protein</fullName>
    </recommendedName>
</protein>
<feature type="coiled-coil region" evidence="1">
    <location>
        <begin position="187"/>
        <end position="244"/>
    </location>
</feature>
<dbReference type="RefSeq" id="WP_310456726.1">
    <property type="nucleotide sequence ID" value="NZ_JAVKPH010000006.1"/>
</dbReference>
<name>A0ABU1F6H8_9RHOB</name>
<evidence type="ECO:0000313" key="5">
    <source>
        <dbReference type="Proteomes" id="UP001247754"/>
    </source>
</evidence>
<evidence type="ECO:0000256" key="3">
    <source>
        <dbReference type="SAM" id="Phobius"/>
    </source>
</evidence>
<gene>
    <name evidence="4" type="ORF">RGD00_07690</name>
</gene>
<proteinExistence type="predicted"/>
<evidence type="ECO:0008006" key="6">
    <source>
        <dbReference type="Google" id="ProtNLM"/>
    </source>
</evidence>
<keyword evidence="3" id="KW-0812">Transmembrane</keyword>
<feature type="region of interest" description="Disordered" evidence="2">
    <location>
        <begin position="1"/>
        <end position="75"/>
    </location>
</feature>
<evidence type="ECO:0000313" key="4">
    <source>
        <dbReference type="EMBL" id="MDR5652481.1"/>
    </source>
</evidence>
<sequence length="400" mass="40274">MTGPDKTTPEGEIAQDVAETHVAEAPASGAPEPVSEPEVAPTPEPVIVELSEPERPEPPPAPPAAEPPAPEPVAAPRRRGMGVALGLVIGGVLAAAIGFAAARYVVPGGWPFPGDTARFTALEDRLAAQDRAVEALRADLSGLAGMGAALDDLRAAQTDLGARLDAAAARLEEVAARPVSTVPPEDLAALRAEVARLQGQLDQLGTGDVEETIAAMKAAAEEERRAAEARLAAAEAEAQARAQAALARAAVLRAQAALDTGTSLAEPLADLAAAGVALPPALAEGADVPTLPQLQEEFPEAARAALAAVAKVEPDAPLGDRIGAFLRAQTGARSLTPRAGDDPDAVLSRAEAALRAGDLAGAVAGLDPLPAEATAEMAAWRARAESRLAVAAALSGLAGN</sequence>
<dbReference type="EMBL" id="JAVKPH010000006">
    <property type="protein sequence ID" value="MDR5652481.1"/>
    <property type="molecule type" value="Genomic_DNA"/>
</dbReference>
<evidence type="ECO:0000256" key="1">
    <source>
        <dbReference type="SAM" id="Coils"/>
    </source>
</evidence>
<keyword evidence="1" id="KW-0175">Coiled coil</keyword>
<evidence type="ECO:0000256" key="2">
    <source>
        <dbReference type="SAM" id="MobiDB-lite"/>
    </source>
</evidence>
<comment type="caution">
    <text evidence="4">The sequence shown here is derived from an EMBL/GenBank/DDBJ whole genome shotgun (WGS) entry which is preliminary data.</text>
</comment>
<reference evidence="4 5" key="1">
    <citation type="submission" date="2023-09" db="EMBL/GenBank/DDBJ databases">
        <title>Xinfangfangia sedmenti sp. nov., isolated the sedment.</title>
        <authorList>
            <person name="Xu L."/>
        </authorList>
    </citation>
    <scope>NUCLEOTIDE SEQUENCE [LARGE SCALE GENOMIC DNA]</scope>
    <source>
        <strain evidence="4 5">LG-4</strain>
    </source>
</reference>
<feature type="compositionally biased region" description="Low complexity" evidence="2">
    <location>
        <begin position="23"/>
        <end position="49"/>
    </location>
</feature>
<feature type="compositionally biased region" description="Pro residues" evidence="2">
    <location>
        <begin position="58"/>
        <end position="73"/>
    </location>
</feature>
<keyword evidence="5" id="KW-1185">Reference proteome</keyword>
<organism evidence="4 5">
    <name type="scientific">Ruixingdingia sedimenti</name>
    <dbReference type="NCBI Taxonomy" id="3073604"/>
    <lineage>
        <taxon>Bacteria</taxon>
        <taxon>Pseudomonadati</taxon>
        <taxon>Pseudomonadota</taxon>
        <taxon>Alphaproteobacteria</taxon>
        <taxon>Rhodobacterales</taxon>
        <taxon>Paracoccaceae</taxon>
        <taxon>Ruixingdingia</taxon>
    </lineage>
</organism>
<keyword evidence="3" id="KW-0472">Membrane</keyword>
<keyword evidence="3" id="KW-1133">Transmembrane helix</keyword>
<accession>A0ABU1F6H8</accession>